<organism evidence="5 6">
    <name type="scientific">Rhododendron griersonianum</name>
    <dbReference type="NCBI Taxonomy" id="479676"/>
    <lineage>
        <taxon>Eukaryota</taxon>
        <taxon>Viridiplantae</taxon>
        <taxon>Streptophyta</taxon>
        <taxon>Embryophyta</taxon>
        <taxon>Tracheophyta</taxon>
        <taxon>Spermatophyta</taxon>
        <taxon>Magnoliopsida</taxon>
        <taxon>eudicotyledons</taxon>
        <taxon>Gunneridae</taxon>
        <taxon>Pentapetalae</taxon>
        <taxon>asterids</taxon>
        <taxon>Ericales</taxon>
        <taxon>Ericaceae</taxon>
        <taxon>Ericoideae</taxon>
        <taxon>Rhodoreae</taxon>
        <taxon>Rhododendron</taxon>
    </lineage>
</organism>
<name>A0AAV6J5P0_9ERIC</name>
<dbReference type="InterPro" id="IPR002225">
    <property type="entry name" value="3Beta_OHSteriod_DH/Estase"/>
</dbReference>
<evidence type="ECO:0000256" key="3">
    <source>
        <dbReference type="RuleBase" id="RU004475"/>
    </source>
</evidence>
<accession>A0AAV6J5P0</accession>
<dbReference type="InterPro" id="IPR036291">
    <property type="entry name" value="NAD(P)-bd_dom_sf"/>
</dbReference>
<gene>
    <name evidence="5" type="ORF">RHGRI_022888</name>
</gene>
<dbReference type="GO" id="GO:0006694">
    <property type="term" value="P:steroid biosynthetic process"/>
    <property type="evidence" value="ECO:0007669"/>
    <property type="project" value="InterPro"/>
</dbReference>
<sequence>MGIIGQYETQQLEIEEFRRMLLSCAGMRRGKEGDEFRDPARHATAEEKVVCVTSGVSFLGIAIVNRLLLREDREKLREMEISGEMRGTNNNNISAVVGDLSDVQSISEAFDGCRGVFHTAGFIDPAGLAGYSKWMAEIEMKATENVMVACARTSSVRSCVLTSSLLACIWRDKSRSDLSTLVNHDCWSDEPFCIEKKLWYALGKLKAEKAAWRIAEHEEFKLVTLCPGLITGPEFSHRNSTPTFAYLKVDVNRLAEAHVCVFEAMNKTASGRYICFDQVIQGEEELLKLAGETGMQTDVLSGGNASSDSFSFRFKLSNTKLCRLMSRTLQCSDDC</sequence>
<dbReference type="Gene3D" id="3.40.50.720">
    <property type="entry name" value="NAD(P)-binding Rossmann-like Domain"/>
    <property type="match status" value="1"/>
</dbReference>
<dbReference type="EMBL" id="JACTNZ010000008">
    <property type="protein sequence ID" value="KAG5534924.1"/>
    <property type="molecule type" value="Genomic_DNA"/>
</dbReference>
<protein>
    <recommendedName>
        <fullName evidence="4">3-beta hydroxysteroid dehydrogenase/isomerase domain-containing protein</fullName>
    </recommendedName>
</protein>
<comment type="caution">
    <text evidence="5">The sequence shown here is derived from an EMBL/GenBank/DDBJ whole genome shotgun (WGS) entry which is preliminary data.</text>
</comment>
<evidence type="ECO:0000313" key="6">
    <source>
        <dbReference type="Proteomes" id="UP000823749"/>
    </source>
</evidence>
<reference evidence="5" key="1">
    <citation type="submission" date="2020-08" db="EMBL/GenBank/DDBJ databases">
        <title>Plant Genome Project.</title>
        <authorList>
            <person name="Zhang R.-G."/>
        </authorList>
    </citation>
    <scope>NUCLEOTIDE SEQUENCE</scope>
    <source>
        <strain evidence="5">WSP0</strain>
        <tissue evidence="5">Leaf</tissue>
    </source>
</reference>
<evidence type="ECO:0000313" key="5">
    <source>
        <dbReference type="EMBL" id="KAG5534924.1"/>
    </source>
</evidence>
<dbReference type="PANTHER" id="PTHR10366:SF483">
    <property type="entry name" value="CINNAMOYL COA REDUCTASE-LIKE PROTEIN"/>
    <property type="match status" value="1"/>
</dbReference>
<dbReference type="InterPro" id="IPR050425">
    <property type="entry name" value="NAD(P)_dehydrat-like"/>
</dbReference>
<feature type="domain" description="3-beta hydroxysteroid dehydrogenase/isomerase" evidence="4">
    <location>
        <begin position="52"/>
        <end position="165"/>
    </location>
</feature>
<keyword evidence="6" id="KW-1185">Reference proteome</keyword>
<dbReference type="Proteomes" id="UP000823749">
    <property type="component" value="Chromosome 8"/>
</dbReference>
<dbReference type="Pfam" id="PF01073">
    <property type="entry name" value="3Beta_HSD"/>
    <property type="match status" value="1"/>
</dbReference>
<dbReference type="AlphaFoldDB" id="A0AAV6J5P0"/>
<proteinExistence type="inferred from homology"/>
<keyword evidence="1" id="KW-0521">NADP</keyword>
<dbReference type="PANTHER" id="PTHR10366">
    <property type="entry name" value="NAD DEPENDENT EPIMERASE/DEHYDRATASE"/>
    <property type="match status" value="1"/>
</dbReference>
<dbReference type="SUPFAM" id="SSF51735">
    <property type="entry name" value="NAD(P)-binding Rossmann-fold domains"/>
    <property type="match status" value="1"/>
</dbReference>
<dbReference type="GO" id="GO:0016616">
    <property type="term" value="F:oxidoreductase activity, acting on the CH-OH group of donors, NAD or NADP as acceptor"/>
    <property type="evidence" value="ECO:0007669"/>
    <property type="project" value="InterPro"/>
</dbReference>
<evidence type="ECO:0000256" key="2">
    <source>
        <dbReference type="ARBA" id="ARBA00023002"/>
    </source>
</evidence>
<comment type="similarity">
    <text evidence="3">Belongs to the 3-beta-HSD family.</text>
</comment>
<evidence type="ECO:0000256" key="1">
    <source>
        <dbReference type="ARBA" id="ARBA00022857"/>
    </source>
</evidence>
<evidence type="ECO:0000259" key="4">
    <source>
        <dbReference type="Pfam" id="PF01073"/>
    </source>
</evidence>
<keyword evidence="2 3" id="KW-0560">Oxidoreductase</keyword>